<evidence type="ECO:0000256" key="1">
    <source>
        <dbReference type="NCBIfam" id="TIGR03584"/>
    </source>
</evidence>
<dbReference type="Pfam" id="PF02348">
    <property type="entry name" value="CTP_transf_3"/>
    <property type="match status" value="1"/>
</dbReference>
<dbReference type="InterPro" id="IPR029044">
    <property type="entry name" value="Nucleotide-diphossugar_trans"/>
</dbReference>
<dbReference type="InterPro" id="IPR050793">
    <property type="entry name" value="CMP-NeuNAc_synthase"/>
</dbReference>
<name>A0A2W6MWL1_9HELI</name>
<evidence type="ECO:0000313" key="2">
    <source>
        <dbReference type="EMBL" id="PZT48732.1"/>
    </source>
</evidence>
<reference evidence="2 3" key="1">
    <citation type="submission" date="2017-03" db="EMBL/GenBank/DDBJ databases">
        <title>Genomic and clinical evidence uncovers the enterohepatic species Helicobacter valdiviensis as a potential human intestinal pathogen.</title>
        <authorList>
            <person name="Fresia P."/>
            <person name="Jara R."/>
            <person name="Sierra R."/>
            <person name="Ferres I."/>
            <person name="Greif G."/>
            <person name="Iraola G."/>
            <person name="Collado L."/>
        </authorList>
    </citation>
    <scope>NUCLEOTIDE SEQUENCE [LARGE SCALE GENOMIC DNA]</scope>
    <source>
        <strain evidence="2 3">WBE14</strain>
    </source>
</reference>
<dbReference type="PANTHER" id="PTHR21485:SF6">
    <property type="entry name" value="N-ACYLNEURAMINATE CYTIDYLYLTRANSFERASE-RELATED"/>
    <property type="match status" value="1"/>
</dbReference>
<dbReference type="SUPFAM" id="SSF53448">
    <property type="entry name" value="Nucleotide-diphospho-sugar transferases"/>
    <property type="match status" value="1"/>
</dbReference>
<keyword evidence="2" id="KW-0548">Nucleotidyltransferase</keyword>
<accession>A0A2W6MWL1</accession>
<dbReference type="Gene3D" id="3.90.550.10">
    <property type="entry name" value="Spore Coat Polysaccharide Biosynthesis Protein SpsA, Chain A"/>
    <property type="match status" value="1"/>
</dbReference>
<dbReference type="GO" id="GO:0008781">
    <property type="term" value="F:N-acylneuraminate cytidylyltransferase activity"/>
    <property type="evidence" value="ECO:0007669"/>
    <property type="project" value="TreeGrafter"/>
</dbReference>
<dbReference type="InterPro" id="IPR020039">
    <property type="entry name" value="PseF"/>
</dbReference>
<gene>
    <name evidence="2" type="ORF">B6S12_02500</name>
</gene>
<dbReference type="CDD" id="cd02513">
    <property type="entry name" value="CMP-NeuAc_Synthase"/>
    <property type="match status" value="1"/>
</dbReference>
<comment type="caution">
    <text evidence="2">The sequence shown here is derived from an EMBL/GenBank/DDBJ whole genome shotgun (WGS) entry which is preliminary data.</text>
</comment>
<dbReference type="Proteomes" id="UP000249746">
    <property type="component" value="Unassembled WGS sequence"/>
</dbReference>
<keyword evidence="2" id="KW-0808">Transferase</keyword>
<dbReference type="EC" id="2.7.7.81" evidence="1"/>
<dbReference type="EMBL" id="NBIU01000004">
    <property type="protein sequence ID" value="PZT48732.1"/>
    <property type="molecule type" value="Genomic_DNA"/>
</dbReference>
<evidence type="ECO:0000313" key="3">
    <source>
        <dbReference type="Proteomes" id="UP000249746"/>
    </source>
</evidence>
<dbReference type="NCBIfam" id="TIGR03584">
    <property type="entry name" value="PseF"/>
    <property type="match status" value="1"/>
</dbReference>
<dbReference type="AlphaFoldDB" id="A0A2W6MWL1"/>
<proteinExistence type="predicted"/>
<dbReference type="PANTHER" id="PTHR21485">
    <property type="entry name" value="HAD SUPERFAMILY MEMBERS CMAS AND KDSC"/>
    <property type="match status" value="1"/>
</dbReference>
<dbReference type="OrthoDB" id="9805604at2"/>
<keyword evidence="3" id="KW-1185">Reference proteome</keyword>
<protein>
    <recommendedName>
        <fullName evidence="1">Pseudaminic acid cytidylyltransferase</fullName>
        <ecNumber evidence="1">2.7.7.81</ecNumber>
    </recommendedName>
</protein>
<dbReference type="RefSeq" id="WP_111229252.1">
    <property type="nucleotide sequence ID" value="NZ_NBIU01000004.1"/>
</dbReference>
<organism evidence="2 3">
    <name type="scientific">Helicobacter valdiviensis</name>
    <dbReference type="NCBI Taxonomy" id="1458358"/>
    <lineage>
        <taxon>Bacteria</taxon>
        <taxon>Pseudomonadati</taxon>
        <taxon>Campylobacterota</taxon>
        <taxon>Epsilonproteobacteria</taxon>
        <taxon>Campylobacterales</taxon>
        <taxon>Helicobacteraceae</taxon>
        <taxon>Helicobacter</taxon>
    </lineage>
</organism>
<sequence>MNRGLKDKQDKVVCIIPARGGSKRIKHKNLVDFLGKPIIAYSLENALNCGIFDAIYVSSDAEEILEFARNFKGVVGLKRKEELSGDYVGTREVIVDCIEELKIEKEAWVCCLYATAPLLKLKHLQEAYSKKQEGSYIFPALAYSYSPFRAFKIEKGINKMLFQECFAKRSQDLEQVYHDAGAFYLAQAKTWQNRENIFEDSSCIVLNELEAQDIDNYEDLELAKIKYQMIKNQEQK</sequence>
<dbReference type="InterPro" id="IPR003329">
    <property type="entry name" value="Cytidylyl_trans"/>
</dbReference>